<organism evidence="1">
    <name type="scientific">Rhizophora mucronata</name>
    <name type="common">Asiatic mangrove</name>
    <dbReference type="NCBI Taxonomy" id="61149"/>
    <lineage>
        <taxon>Eukaryota</taxon>
        <taxon>Viridiplantae</taxon>
        <taxon>Streptophyta</taxon>
        <taxon>Embryophyta</taxon>
        <taxon>Tracheophyta</taxon>
        <taxon>Spermatophyta</taxon>
        <taxon>Magnoliopsida</taxon>
        <taxon>eudicotyledons</taxon>
        <taxon>Gunneridae</taxon>
        <taxon>Pentapetalae</taxon>
        <taxon>rosids</taxon>
        <taxon>fabids</taxon>
        <taxon>Malpighiales</taxon>
        <taxon>Rhizophoraceae</taxon>
        <taxon>Rhizophora</taxon>
    </lineage>
</organism>
<proteinExistence type="predicted"/>
<reference evidence="1" key="1">
    <citation type="submission" date="2018-02" db="EMBL/GenBank/DDBJ databases">
        <title>Rhizophora mucronata_Transcriptome.</title>
        <authorList>
            <person name="Meera S.P."/>
            <person name="Sreeshan A."/>
            <person name="Augustine A."/>
        </authorList>
    </citation>
    <scope>NUCLEOTIDE SEQUENCE</scope>
    <source>
        <tissue evidence="1">Leaf</tissue>
    </source>
</reference>
<dbReference type="AlphaFoldDB" id="A0A2P2NIN2"/>
<evidence type="ECO:0000313" key="1">
    <source>
        <dbReference type="EMBL" id="MBX42361.1"/>
    </source>
</evidence>
<sequence length="29" mass="3319">MTYIRLLCSLVAEVHVDFSAFFCLVAEKL</sequence>
<name>A0A2P2NIN2_RHIMU</name>
<dbReference type="EMBL" id="GGEC01061877">
    <property type="protein sequence ID" value="MBX42361.1"/>
    <property type="molecule type" value="Transcribed_RNA"/>
</dbReference>
<accession>A0A2P2NIN2</accession>
<protein>
    <submittedName>
        <fullName evidence="1">Uncharacterized protein</fullName>
    </submittedName>
</protein>